<keyword evidence="1" id="KW-0677">Repeat</keyword>
<dbReference type="CDD" id="cd00096">
    <property type="entry name" value="Ig"/>
    <property type="match status" value="1"/>
</dbReference>
<dbReference type="SMART" id="SM00060">
    <property type="entry name" value="FN3"/>
    <property type="match status" value="1"/>
</dbReference>
<evidence type="ECO:0000259" key="4">
    <source>
        <dbReference type="PROSITE" id="PS50853"/>
    </source>
</evidence>
<dbReference type="GO" id="GO:0009653">
    <property type="term" value="P:anatomical structure morphogenesis"/>
    <property type="evidence" value="ECO:0007669"/>
    <property type="project" value="UniProtKB-ARBA"/>
</dbReference>
<accession>A0A087SY61</accession>
<proteinExistence type="predicted"/>
<protein>
    <submittedName>
        <fullName evidence="5">Nephrin</fullName>
    </submittedName>
</protein>
<name>A0A087SY61_STEMI</name>
<dbReference type="Gene3D" id="2.60.40.10">
    <property type="entry name" value="Immunoglobulins"/>
    <property type="match status" value="4"/>
</dbReference>
<feature type="non-terminal residue" evidence="5">
    <location>
        <position position="414"/>
    </location>
</feature>
<dbReference type="InterPro" id="IPR036116">
    <property type="entry name" value="FN3_sf"/>
</dbReference>
<dbReference type="SMART" id="SM00408">
    <property type="entry name" value="IGc2"/>
    <property type="match status" value="3"/>
</dbReference>
<dbReference type="EMBL" id="KK112494">
    <property type="protein sequence ID" value="KFM57800.1"/>
    <property type="molecule type" value="Genomic_DNA"/>
</dbReference>
<evidence type="ECO:0000313" key="5">
    <source>
        <dbReference type="EMBL" id="KFM57800.1"/>
    </source>
</evidence>
<evidence type="ECO:0000313" key="6">
    <source>
        <dbReference type="Proteomes" id="UP000054359"/>
    </source>
</evidence>
<dbReference type="OrthoDB" id="6434423at2759"/>
<dbReference type="InterPro" id="IPR007110">
    <property type="entry name" value="Ig-like_dom"/>
</dbReference>
<keyword evidence="6" id="KW-1185">Reference proteome</keyword>
<dbReference type="Pfam" id="PF13927">
    <property type="entry name" value="Ig_3"/>
    <property type="match status" value="2"/>
</dbReference>
<dbReference type="SMART" id="SM00409">
    <property type="entry name" value="IG"/>
    <property type="match status" value="3"/>
</dbReference>
<dbReference type="CDD" id="cd00063">
    <property type="entry name" value="FN3"/>
    <property type="match status" value="1"/>
</dbReference>
<dbReference type="GO" id="GO:0030154">
    <property type="term" value="P:cell differentiation"/>
    <property type="evidence" value="ECO:0007669"/>
    <property type="project" value="UniProtKB-ARBA"/>
</dbReference>
<dbReference type="PROSITE" id="PS50835">
    <property type="entry name" value="IG_LIKE"/>
    <property type="match status" value="3"/>
</dbReference>
<dbReference type="Proteomes" id="UP000054359">
    <property type="component" value="Unassembled WGS sequence"/>
</dbReference>
<dbReference type="STRING" id="407821.A0A087SY61"/>
<feature type="domain" description="Ig-like" evidence="3">
    <location>
        <begin position="76"/>
        <end position="164"/>
    </location>
</feature>
<evidence type="ECO:0000256" key="1">
    <source>
        <dbReference type="ARBA" id="ARBA00022737"/>
    </source>
</evidence>
<dbReference type="Pfam" id="PF07679">
    <property type="entry name" value="I-set"/>
    <property type="match status" value="1"/>
</dbReference>
<dbReference type="PROSITE" id="PS50853">
    <property type="entry name" value="FN3"/>
    <property type="match status" value="1"/>
</dbReference>
<dbReference type="InterPro" id="IPR036179">
    <property type="entry name" value="Ig-like_dom_sf"/>
</dbReference>
<keyword evidence="2" id="KW-0812">Transmembrane</keyword>
<dbReference type="AlphaFoldDB" id="A0A087SY61"/>
<dbReference type="PANTHER" id="PTHR23278:SF19">
    <property type="entry name" value="OBSCURIN"/>
    <property type="match status" value="1"/>
</dbReference>
<dbReference type="SUPFAM" id="SSF48726">
    <property type="entry name" value="Immunoglobulin"/>
    <property type="match status" value="3"/>
</dbReference>
<feature type="domain" description="Ig-like" evidence="3">
    <location>
        <begin position="168"/>
        <end position="255"/>
    </location>
</feature>
<gene>
    <name evidence="5" type="ORF">X975_24857</name>
</gene>
<keyword evidence="2" id="KW-1133">Transmembrane helix</keyword>
<reference evidence="5 6" key="1">
    <citation type="submission" date="2013-11" db="EMBL/GenBank/DDBJ databases">
        <title>Genome sequencing of Stegodyphus mimosarum.</title>
        <authorList>
            <person name="Bechsgaard J."/>
        </authorList>
    </citation>
    <scope>NUCLEOTIDE SEQUENCE [LARGE SCALE GENOMIC DNA]</scope>
</reference>
<dbReference type="PANTHER" id="PTHR23278">
    <property type="entry name" value="SIDESTEP PROTEIN"/>
    <property type="match status" value="1"/>
</dbReference>
<dbReference type="InterPro" id="IPR013783">
    <property type="entry name" value="Ig-like_fold"/>
</dbReference>
<dbReference type="Pfam" id="PF00041">
    <property type="entry name" value="fn3"/>
    <property type="match status" value="1"/>
</dbReference>
<feature type="transmembrane region" description="Helical" evidence="2">
    <location>
        <begin position="388"/>
        <end position="412"/>
    </location>
</feature>
<evidence type="ECO:0000259" key="3">
    <source>
        <dbReference type="PROSITE" id="PS50835"/>
    </source>
</evidence>
<feature type="domain" description="Ig-like" evidence="3">
    <location>
        <begin position="1"/>
        <end position="72"/>
    </location>
</feature>
<dbReference type="InterPro" id="IPR013098">
    <property type="entry name" value="Ig_I-set"/>
</dbReference>
<dbReference type="InterPro" id="IPR003961">
    <property type="entry name" value="FN3_dom"/>
</dbReference>
<sequence>MTAKANPEVYRYRWKKEGVPIPDRRDTYKQPSSVSADGSVLYFTRVSRHDSGAYTCVAQNLEGSASATLTLNVLYPATIYNISASTEVAEGETAHLECSADGNPLTEDTITWKGTDMRLLTFTNELGHSILTILNASRKDAGVLECVADNGIGLPSVRSTKLVVHYRPTILKKLLQRRVAAGEQDSVELKCIAEGYPGITFSWSFNGSTIISGHMDITKYRVHQKQKYDNEWWSTLTVNVIGPGDYGVYTCIAGNLMGHDFITFSIVRRSVPDPPEALEAFNVSHHGAVLRWSPGFDGGLTQSFQLRIRKNQAIPVAFVHIPMNSTSYMLSGLEQGTSYEVSAAAKNALGESSYTAPIILRTRSLPVMDSTISGPVSSDSSSVEFLPAWLFAAAVIGGLVVMANVLVCIICIRR</sequence>
<keyword evidence="2" id="KW-0472">Membrane</keyword>
<dbReference type="InterPro" id="IPR003598">
    <property type="entry name" value="Ig_sub2"/>
</dbReference>
<dbReference type="OMA" id="GNINHTI"/>
<feature type="domain" description="Fibronectin type-III" evidence="4">
    <location>
        <begin position="274"/>
        <end position="365"/>
    </location>
</feature>
<dbReference type="SUPFAM" id="SSF49265">
    <property type="entry name" value="Fibronectin type III"/>
    <property type="match status" value="1"/>
</dbReference>
<evidence type="ECO:0000256" key="2">
    <source>
        <dbReference type="SAM" id="Phobius"/>
    </source>
</evidence>
<dbReference type="InterPro" id="IPR003599">
    <property type="entry name" value="Ig_sub"/>
</dbReference>
<organism evidence="5 6">
    <name type="scientific">Stegodyphus mimosarum</name>
    <name type="common">African social velvet spider</name>
    <dbReference type="NCBI Taxonomy" id="407821"/>
    <lineage>
        <taxon>Eukaryota</taxon>
        <taxon>Metazoa</taxon>
        <taxon>Ecdysozoa</taxon>
        <taxon>Arthropoda</taxon>
        <taxon>Chelicerata</taxon>
        <taxon>Arachnida</taxon>
        <taxon>Araneae</taxon>
        <taxon>Araneomorphae</taxon>
        <taxon>Entelegynae</taxon>
        <taxon>Eresoidea</taxon>
        <taxon>Eresidae</taxon>
        <taxon>Stegodyphus</taxon>
    </lineage>
</organism>